<dbReference type="EMBL" id="FNSN01000003">
    <property type="protein sequence ID" value="SEC05831.1"/>
    <property type="molecule type" value="Genomic_DNA"/>
</dbReference>
<accession>A0A1H4PEP6</accession>
<dbReference type="STRING" id="156980.SAMN04489745_1956"/>
<evidence type="ECO:0000256" key="2">
    <source>
        <dbReference type="ARBA" id="ARBA00023002"/>
    </source>
</evidence>
<dbReference type="GO" id="GO:0016491">
    <property type="term" value="F:oxidoreductase activity"/>
    <property type="evidence" value="ECO:0007669"/>
    <property type="project" value="UniProtKB-KW"/>
</dbReference>
<dbReference type="SMART" id="SM00822">
    <property type="entry name" value="PKS_KR"/>
    <property type="match status" value="1"/>
</dbReference>
<name>A0A1H4PEP6_9MICC</name>
<dbReference type="FunFam" id="3.40.50.720:FF:000084">
    <property type="entry name" value="Short-chain dehydrogenase reductase"/>
    <property type="match status" value="1"/>
</dbReference>
<proteinExistence type="inferred from homology"/>
<dbReference type="PROSITE" id="PS00061">
    <property type="entry name" value="ADH_SHORT"/>
    <property type="match status" value="1"/>
</dbReference>
<dbReference type="InterPro" id="IPR002347">
    <property type="entry name" value="SDR_fam"/>
</dbReference>
<gene>
    <name evidence="4" type="ORF">SAMN04489745_1956</name>
</gene>
<dbReference type="InterPro" id="IPR036291">
    <property type="entry name" value="NAD(P)-bd_dom_sf"/>
</dbReference>
<keyword evidence="5" id="KW-1185">Reference proteome</keyword>
<sequence length="275" mass="27888">MTTAPATNTASETPSQVVLITGGGTGIGAAIARAFAAAGATVIVAGRRVEPLQAIAAEVDGTALVLDASDAASAQEGVAEIVRRHGRLDVLVANAGGHGFSSALDTDDTAWDAALRANLNTAFITARACLPELIRNSGRIVVMSSLAGLFAGPSVVGYTTGKHALIGLTRSLARDYGPHGVRVNAICPGWVRTPMADAEMDEFAAQAGIASREDAYRTVTRNVPLGRPAEPEEIASIALFLGSSASSYITGAVLVADGGSHVVDVPTIAFADAGL</sequence>
<dbReference type="PRINTS" id="PR00081">
    <property type="entry name" value="GDHRDH"/>
</dbReference>
<organism evidence="4 5">
    <name type="scientific">Arthrobacter woluwensis</name>
    <dbReference type="NCBI Taxonomy" id="156980"/>
    <lineage>
        <taxon>Bacteria</taxon>
        <taxon>Bacillati</taxon>
        <taxon>Actinomycetota</taxon>
        <taxon>Actinomycetes</taxon>
        <taxon>Micrococcales</taxon>
        <taxon>Micrococcaceae</taxon>
        <taxon>Arthrobacter</taxon>
    </lineage>
</organism>
<dbReference type="CDD" id="cd05233">
    <property type="entry name" value="SDR_c"/>
    <property type="match status" value="1"/>
</dbReference>
<protein>
    <submittedName>
        <fullName evidence="4">NAD(P)-dependent dehydrogenase, short-chain alcohol dehydrogenase family</fullName>
    </submittedName>
</protein>
<comment type="similarity">
    <text evidence="1">Belongs to the short-chain dehydrogenases/reductases (SDR) family.</text>
</comment>
<dbReference type="AlphaFoldDB" id="A0A1H4PEP6"/>
<evidence type="ECO:0000313" key="5">
    <source>
        <dbReference type="Proteomes" id="UP000182652"/>
    </source>
</evidence>
<keyword evidence="2" id="KW-0560">Oxidoreductase</keyword>
<dbReference type="InterPro" id="IPR057326">
    <property type="entry name" value="KR_dom"/>
</dbReference>
<dbReference type="RefSeq" id="WP_066213007.1">
    <property type="nucleotide sequence ID" value="NZ_FNSN01000003.1"/>
</dbReference>
<dbReference type="PANTHER" id="PTHR24321:SF15">
    <property type="entry name" value="OXIDOREDUCTASE UCPA"/>
    <property type="match status" value="1"/>
</dbReference>
<dbReference type="Pfam" id="PF13561">
    <property type="entry name" value="adh_short_C2"/>
    <property type="match status" value="1"/>
</dbReference>
<feature type="domain" description="Ketoreductase" evidence="3">
    <location>
        <begin position="16"/>
        <end position="190"/>
    </location>
</feature>
<dbReference type="Gene3D" id="3.40.50.720">
    <property type="entry name" value="NAD(P)-binding Rossmann-like Domain"/>
    <property type="match status" value="1"/>
</dbReference>
<reference evidence="4 5" key="1">
    <citation type="submission" date="2016-10" db="EMBL/GenBank/DDBJ databases">
        <authorList>
            <person name="de Groot N.N."/>
        </authorList>
    </citation>
    <scope>NUCLEOTIDE SEQUENCE [LARGE SCALE GENOMIC DNA]</scope>
    <source>
        <strain evidence="4 5">DSM 10495</strain>
    </source>
</reference>
<dbReference type="PANTHER" id="PTHR24321">
    <property type="entry name" value="DEHYDROGENASES, SHORT CHAIN"/>
    <property type="match status" value="1"/>
</dbReference>
<evidence type="ECO:0000313" key="4">
    <source>
        <dbReference type="EMBL" id="SEC05831.1"/>
    </source>
</evidence>
<dbReference type="SUPFAM" id="SSF51735">
    <property type="entry name" value="NAD(P)-binding Rossmann-fold domains"/>
    <property type="match status" value="1"/>
</dbReference>
<dbReference type="Proteomes" id="UP000182652">
    <property type="component" value="Unassembled WGS sequence"/>
</dbReference>
<dbReference type="InterPro" id="IPR020904">
    <property type="entry name" value="Sc_DH/Rdtase_CS"/>
</dbReference>
<evidence type="ECO:0000259" key="3">
    <source>
        <dbReference type="SMART" id="SM00822"/>
    </source>
</evidence>
<evidence type="ECO:0000256" key="1">
    <source>
        <dbReference type="ARBA" id="ARBA00006484"/>
    </source>
</evidence>
<dbReference type="PRINTS" id="PR00080">
    <property type="entry name" value="SDRFAMILY"/>
</dbReference>